<comment type="caution">
    <text evidence="2">The sequence shown here is derived from an EMBL/GenBank/DDBJ whole genome shotgun (WGS) entry which is preliminary data.</text>
</comment>
<name>A0ABV9VZS5_9ACTN</name>
<protein>
    <recommendedName>
        <fullName evidence="4">Transposase</fullName>
    </recommendedName>
</protein>
<sequence length="165" mass="18828">MDVAEIFVRWHAGQSQGEIATGLRLDRKTVRKYLQPAQVKRLHPGRVSLSREDWTALARIWFPEVADARLRRITWLEIAPHQAYIEAMLGRAPVAQIWRQLRDERGLTSSLASFRRHVRIMLADQANAMESVFEDRPTGRDGEFSDAGEELVDPPAQLPESDSIT</sequence>
<evidence type="ECO:0000256" key="1">
    <source>
        <dbReference type="SAM" id="MobiDB-lite"/>
    </source>
</evidence>
<organism evidence="2 3">
    <name type="scientific">Dactylosporangium cerinum</name>
    <dbReference type="NCBI Taxonomy" id="1434730"/>
    <lineage>
        <taxon>Bacteria</taxon>
        <taxon>Bacillati</taxon>
        <taxon>Actinomycetota</taxon>
        <taxon>Actinomycetes</taxon>
        <taxon>Micromonosporales</taxon>
        <taxon>Micromonosporaceae</taxon>
        <taxon>Dactylosporangium</taxon>
    </lineage>
</organism>
<dbReference type="Proteomes" id="UP001595912">
    <property type="component" value="Unassembled WGS sequence"/>
</dbReference>
<dbReference type="RefSeq" id="WP_380119269.1">
    <property type="nucleotide sequence ID" value="NZ_JBHSIU010000039.1"/>
</dbReference>
<gene>
    <name evidence="2" type="ORF">ACFPIJ_28660</name>
</gene>
<accession>A0ABV9VZS5</accession>
<evidence type="ECO:0000313" key="2">
    <source>
        <dbReference type="EMBL" id="MFC5001798.1"/>
    </source>
</evidence>
<keyword evidence="3" id="KW-1185">Reference proteome</keyword>
<evidence type="ECO:0008006" key="4">
    <source>
        <dbReference type="Google" id="ProtNLM"/>
    </source>
</evidence>
<evidence type="ECO:0000313" key="3">
    <source>
        <dbReference type="Proteomes" id="UP001595912"/>
    </source>
</evidence>
<proteinExistence type="predicted"/>
<dbReference type="EMBL" id="JBHSIU010000039">
    <property type="protein sequence ID" value="MFC5001798.1"/>
    <property type="molecule type" value="Genomic_DNA"/>
</dbReference>
<reference evidence="3" key="1">
    <citation type="journal article" date="2019" name="Int. J. Syst. Evol. Microbiol.">
        <title>The Global Catalogue of Microorganisms (GCM) 10K type strain sequencing project: providing services to taxonomists for standard genome sequencing and annotation.</title>
        <authorList>
            <consortium name="The Broad Institute Genomics Platform"/>
            <consortium name="The Broad Institute Genome Sequencing Center for Infectious Disease"/>
            <person name="Wu L."/>
            <person name="Ma J."/>
        </authorList>
    </citation>
    <scope>NUCLEOTIDE SEQUENCE [LARGE SCALE GENOMIC DNA]</scope>
    <source>
        <strain evidence="3">CGMCC 4.7152</strain>
    </source>
</reference>
<feature type="compositionally biased region" description="Basic and acidic residues" evidence="1">
    <location>
        <begin position="133"/>
        <end position="143"/>
    </location>
</feature>
<feature type="region of interest" description="Disordered" evidence="1">
    <location>
        <begin position="131"/>
        <end position="165"/>
    </location>
</feature>